<gene>
    <name evidence="10" type="ORF">NVS88_14505</name>
</gene>
<evidence type="ECO:0000256" key="1">
    <source>
        <dbReference type="ARBA" id="ARBA00004651"/>
    </source>
</evidence>
<dbReference type="Pfam" id="PF09335">
    <property type="entry name" value="VTT_dom"/>
    <property type="match status" value="1"/>
</dbReference>
<feature type="domain" description="VTT" evidence="9">
    <location>
        <begin position="38"/>
        <end position="162"/>
    </location>
</feature>
<evidence type="ECO:0000313" key="10">
    <source>
        <dbReference type="EMBL" id="MDG3015770.1"/>
    </source>
</evidence>
<feature type="transmembrane region" description="Helical" evidence="7">
    <location>
        <begin position="12"/>
        <end position="38"/>
    </location>
</feature>
<feature type="compositionally biased region" description="Gly residues" evidence="8">
    <location>
        <begin position="213"/>
        <end position="224"/>
    </location>
</feature>
<comment type="similarity">
    <text evidence="2 7">Belongs to the DedA family.</text>
</comment>
<feature type="transmembrane region" description="Helical" evidence="7">
    <location>
        <begin position="143"/>
        <end position="163"/>
    </location>
</feature>
<dbReference type="AlphaFoldDB" id="A0A9X4REC7"/>
<evidence type="ECO:0000256" key="6">
    <source>
        <dbReference type="ARBA" id="ARBA00023136"/>
    </source>
</evidence>
<dbReference type="PANTHER" id="PTHR30353:SF15">
    <property type="entry name" value="INNER MEMBRANE PROTEIN YABI"/>
    <property type="match status" value="1"/>
</dbReference>
<protein>
    <submittedName>
        <fullName evidence="10">DedA family protein</fullName>
    </submittedName>
</protein>
<comment type="subcellular location">
    <subcellularLocation>
        <location evidence="1 7">Cell membrane</location>
        <topology evidence="1 7">Multi-pass membrane protein</topology>
    </subcellularLocation>
</comment>
<organism evidence="10 11">
    <name type="scientific">Speluncibacter jeojiensis</name>
    <dbReference type="NCBI Taxonomy" id="2710754"/>
    <lineage>
        <taxon>Bacteria</taxon>
        <taxon>Bacillati</taxon>
        <taxon>Actinomycetota</taxon>
        <taxon>Actinomycetes</taxon>
        <taxon>Mycobacteriales</taxon>
        <taxon>Speluncibacteraceae</taxon>
        <taxon>Speluncibacter</taxon>
    </lineage>
</organism>
<sequence>MPLTSMVDKVLGVGGPLVLLVVGLLVFAEDALFFGFVIPGETAAVLGGVVAARGHVLLPAILAVVVVAAILGDSVGFEVGRKFGPRLMQMRVLERRRKRLDDAQDFLRRRGGWAVFLGRFVAFFRAVMPALAGTAQMPYRRFLAFNALGGAVWGVAFVLLGYLAGNSYAAVEKTAGRGVAIGVAAVVVVALVVWRIREHRAGKSRQGEQDGEAGAGVDGFGEPGQAGDRPDSAGEPAVAADDKGPRRDDSW</sequence>
<evidence type="ECO:0000259" key="9">
    <source>
        <dbReference type="Pfam" id="PF09335"/>
    </source>
</evidence>
<evidence type="ECO:0000256" key="2">
    <source>
        <dbReference type="ARBA" id="ARBA00010792"/>
    </source>
</evidence>
<comment type="caution">
    <text evidence="10">The sequence shown here is derived from an EMBL/GenBank/DDBJ whole genome shotgun (WGS) entry which is preliminary data.</text>
</comment>
<reference evidence="10" key="1">
    <citation type="submission" date="2022-08" db="EMBL/GenBank/DDBJ databases">
        <title>Genome analysis of Corynebacteriales strain.</title>
        <authorList>
            <person name="Lee S.D."/>
        </authorList>
    </citation>
    <scope>NUCLEOTIDE SEQUENCE</scope>
    <source>
        <strain evidence="10">D3-21</strain>
    </source>
</reference>
<keyword evidence="6 7" id="KW-0472">Membrane</keyword>
<dbReference type="GO" id="GO:0005886">
    <property type="term" value="C:plasma membrane"/>
    <property type="evidence" value="ECO:0007669"/>
    <property type="project" value="UniProtKB-SubCell"/>
</dbReference>
<keyword evidence="3 7" id="KW-1003">Cell membrane</keyword>
<dbReference type="EMBL" id="JANRHA010000009">
    <property type="protein sequence ID" value="MDG3015770.1"/>
    <property type="molecule type" value="Genomic_DNA"/>
</dbReference>
<proteinExistence type="inferred from homology"/>
<dbReference type="InterPro" id="IPR032816">
    <property type="entry name" value="VTT_dom"/>
</dbReference>
<evidence type="ECO:0000313" key="11">
    <source>
        <dbReference type="Proteomes" id="UP001152755"/>
    </source>
</evidence>
<feature type="region of interest" description="Disordered" evidence="8">
    <location>
        <begin position="203"/>
        <end position="251"/>
    </location>
</feature>
<feature type="compositionally biased region" description="Basic and acidic residues" evidence="8">
    <location>
        <begin position="240"/>
        <end position="251"/>
    </location>
</feature>
<keyword evidence="5 7" id="KW-1133">Transmembrane helix</keyword>
<keyword evidence="4 7" id="KW-0812">Transmembrane</keyword>
<feature type="transmembrane region" description="Helical" evidence="7">
    <location>
        <begin position="50"/>
        <end position="71"/>
    </location>
</feature>
<dbReference type="Proteomes" id="UP001152755">
    <property type="component" value="Unassembled WGS sequence"/>
</dbReference>
<accession>A0A9X4REC7</accession>
<evidence type="ECO:0000256" key="3">
    <source>
        <dbReference type="ARBA" id="ARBA00022475"/>
    </source>
</evidence>
<name>A0A9X4REC7_9ACTN</name>
<dbReference type="InterPro" id="IPR032818">
    <property type="entry name" value="DedA-like"/>
</dbReference>
<feature type="transmembrane region" description="Helical" evidence="7">
    <location>
        <begin position="175"/>
        <end position="196"/>
    </location>
</feature>
<keyword evidence="11" id="KW-1185">Reference proteome</keyword>
<evidence type="ECO:0000256" key="8">
    <source>
        <dbReference type="SAM" id="MobiDB-lite"/>
    </source>
</evidence>
<evidence type="ECO:0000256" key="5">
    <source>
        <dbReference type="ARBA" id="ARBA00022989"/>
    </source>
</evidence>
<dbReference type="PANTHER" id="PTHR30353">
    <property type="entry name" value="INNER MEMBRANE PROTEIN DEDA-RELATED"/>
    <property type="match status" value="1"/>
</dbReference>
<evidence type="ECO:0000256" key="7">
    <source>
        <dbReference type="RuleBase" id="RU367016"/>
    </source>
</evidence>
<feature type="transmembrane region" description="Helical" evidence="7">
    <location>
        <begin position="111"/>
        <end position="131"/>
    </location>
</feature>
<dbReference type="RefSeq" id="WP_332520243.1">
    <property type="nucleotide sequence ID" value="NZ_JANRHA010000009.1"/>
</dbReference>
<evidence type="ECO:0000256" key="4">
    <source>
        <dbReference type="ARBA" id="ARBA00022692"/>
    </source>
</evidence>